<dbReference type="InterPro" id="IPR038666">
    <property type="entry name" value="SSP1_head-tail_sf"/>
</dbReference>
<dbReference type="EMBL" id="JACHLR010000011">
    <property type="protein sequence ID" value="MBB4859463.1"/>
    <property type="molecule type" value="Genomic_DNA"/>
</dbReference>
<gene>
    <name evidence="1" type="ORF">HNO88_002792</name>
</gene>
<organism evidence="1 2">
    <name type="scientific">Novosphingobium chloroacetimidivorans</name>
    <dbReference type="NCBI Taxonomy" id="1428314"/>
    <lineage>
        <taxon>Bacteria</taxon>
        <taxon>Pseudomonadati</taxon>
        <taxon>Pseudomonadota</taxon>
        <taxon>Alphaproteobacteria</taxon>
        <taxon>Sphingomonadales</taxon>
        <taxon>Sphingomonadaceae</taxon>
        <taxon>Novosphingobium</taxon>
    </lineage>
</organism>
<accession>A0A7W7NWD8</accession>
<keyword evidence="2" id="KW-1185">Reference proteome</keyword>
<evidence type="ECO:0008006" key="3">
    <source>
        <dbReference type="Google" id="ProtNLM"/>
    </source>
</evidence>
<dbReference type="Gene3D" id="2.40.10.270">
    <property type="entry name" value="Bacteriophage SPP1 head-tail adaptor protein"/>
    <property type="match status" value="1"/>
</dbReference>
<evidence type="ECO:0000313" key="2">
    <source>
        <dbReference type="Proteomes" id="UP000555448"/>
    </source>
</evidence>
<sequence length="106" mass="11517">MVRIERKSSIVDGYGNPIADGWAVVPGLERIAAAIAAQRGGEEVRSMRASGIDRFDVTLRIPVADITIGDRMIDHNDAAYDILWIGDLEGRGRQINVTAQRGGLND</sequence>
<dbReference type="InterPro" id="IPR008767">
    <property type="entry name" value="Phage_SPP1_head-tail_adaptor"/>
</dbReference>
<evidence type="ECO:0000313" key="1">
    <source>
        <dbReference type="EMBL" id="MBB4859463.1"/>
    </source>
</evidence>
<dbReference type="Pfam" id="PF05521">
    <property type="entry name" value="Phage_HCP"/>
    <property type="match status" value="1"/>
</dbReference>
<name>A0A7W7NWD8_9SPHN</name>
<reference evidence="1 2" key="1">
    <citation type="submission" date="2020-08" db="EMBL/GenBank/DDBJ databases">
        <title>Functional genomics of gut bacteria from endangered species of beetles.</title>
        <authorList>
            <person name="Carlos-Shanley C."/>
        </authorList>
    </citation>
    <scope>NUCLEOTIDE SEQUENCE [LARGE SCALE GENOMIC DNA]</scope>
    <source>
        <strain evidence="1 2">S00245</strain>
    </source>
</reference>
<dbReference type="RefSeq" id="WP_184246391.1">
    <property type="nucleotide sequence ID" value="NZ_JACHLR010000011.1"/>
</dbReference>
<comment type="caution">
    <text evidence="1">The sequence shown here is derived from an EMBL/GenBank/DDBJ whole genome shotgun (WGS) entry which is preliminary data.</text>
</comment>
<proteinExistence type="predicted"/>
<dbReference type="Proteomes" id="UP000555448">
    <property type="component" value="Unassembled WGS sequence"/>
</dbReference>
<protein>
    <recommendedName>
        <fullName evidence="3">Head-tail adaptor protein</fullName>
    </recommendedName>
</protein>
<dbReference type="AlphaFoldDB" id="A0A7W7NWD8"/>